<keyword evidence="2" id="KW-1185">Reference proteome</keyword>
<sequence>MAITNYLSSTISILIDNGNGTFTTAVSYSVGNYPHGIAEQ</sequence>
<dbReference type="Proteomes" id="UP000837675">
    <property type="component" value="Unassembled WGS sequence"/>
</dbReference>
<name>A0A8S4BWN6_9ACAR</name>
<proteinExistence type="predicted"/>
<gene>
    <name evidence="1" type="ORF">MHYMCMPASI_01159</name>
</gene>
<protein>
    <submittedName>
        <fullName evidence="1">VCBS repeat containing protein</fullName>
    </submittedName>
</protein>
<dbReference type="Gene3D" id="2.30.30.100">
    <property type="match status" value="1"/>
</dbReference>
<dbReference type="AlphaFoldDB" id="A0A8S4BWN6"/>
<evidence type="ECO:0000313" key="2">
    <source>
        <dbReference type="Proteomes" id="UP000837675"/>
    </source>
</evidence>
<reference evidence="1" key="1">
    <citation type="submission" date="2021-06" db="EMBL/GenBank/DDBJ databases">
        <authorList>
            <person name="Nardi T."/>
            <person name="Nardi T."/>
        </authorList>
    </citation>
    <scope>NUCLEOTIDE SEQUENCE</scope>
</reference>
<evidence type="ECO:0000313" key="1">
    <source>
        <dbReference type="EMBL" id="CAG7600192.1"/>
    </source>
</evidence>
<comment type="caution">
    <text evidence="1">The sequence shown here is derived from an EMBL/GenBank/DDBJ whole genome shotgun (WGS) entry which is preliminary data.</text>
</comment>
<dbReference type="EMBL" id="CAJVAF010000351">
    <property type="protein sequence ID" value="CAG7600192.1"/>
    <property type="molecule type" value="Genomic_DNA"/>
</dbReference>
<organism evidence="1 2">
    <name type="scientific">Hyalomma marginatum</name>
    <dbReference type="NCBI Taxonomy" id="34627"/>
    <lineage>
        <taxon>Eukaryota</taxon>
        <taxon>Metazoa</taxon>
        <taxon>Ecdysozoa</taxon>
        <taxon>Arthropoda</taxon>
        <taxon>Chelicerata</taxon>
        <taxon>Arachnida</taxon>
        <taxon>Acari</taxon>
        <taxon>Parasitiformes</taxon>
        <taxon>Ixodida</taxon>
        <taxon>Ixodoidea</taxon>
        <taxon>Ixodidae</taxon>
        <taxon>Hyalomminae</taxon>
        <taxon>Hyalomma</taxon>
    </lineage>
</organism>
<accession>A0A8S4BWN6</accession>